<feature type="compositionally biased region" description="Acidic residues" evidence="1">
    <location>
        <begin position="23"/>
        <end position="32"/>
    </location>
</feature>
<comment type="caution">
    <text evidence="2">The sequence shown here is derived from an EMBL/GenBank/DDBJ whole genome shotgun (WGS) entry which is preliminary data.</text>
</comment>
<accession>A0AAN7QNL6</accession>
<evidence type="ECO:0000313" key="3">
    <source>
        <dbReference type="Proteomes" id="UP001353858"/>
    </source>
</evidence>
<protein>
    <submittedName>
        <fullName evidence="2">Uncharacterized protein</fullName>
    </submittedName>
</protein>
<organism evidence="2 3">
    <name type="scientific">Aquatica leii</name>
    <dbReference type="NCBI Taxonomy" id="1421715"/>
    <lineage>
        <taxon>Eukaryota</taxon>
        <taxon>Metazoa</taxon>
        <taxon>Ecdysozoa</taxon>
        <taxon>Arthropoda</taxon>
        <taxon>Hexapoda</taxon>
        <taxon>Insecta</taxon>
        <taxon>Pterygota</taxon>
        <taxon>Neoptera</taxon>
        <taxon>Endopterygota</taxon>
        <taxon>Coleoptera</taxon>
        <taxon>Polyphaga</taxon>
        <taxon>Elateriformia</taxon>
        <taxon>Elateroidea</taxon>
        <taxon>Lampyridae</taxon>
        <taxon>Luciolinae</taxon>
        <taxon>Aquatica</taxon>
    </lineage>
</organism>
<proteinExistence type="predicted"/>
<dbReference type="AlphaFoldDB" id="A0AAN7QNL6"/>
<feature type="region of interest" description="Disordered" evidence="1">
    <location>
        <begin position="22"/>
        <end position="57"/>
    </location>
</feature>
<evidence type="ECO:0000313" key="2">
    <source>
        <dbReference type="EMBL" id="KAK4886338.1"/>
    </source>
</evidence>
<dbReference type="EMBL" id="JARPUR010000001">
    <property type="protein sequence ID" value="KAK4886338.1"/>
    <property type="molecule type" value="Genomic_DNA"/>
</dbReference>
<dbReference type="Proteomes" id="UP001353858">
    <property type="component" value="Unassembled WGS sequence"/>
</dbReference>
<keyword evidence="3" id="KW-1185">Reference proteome</keyword>
<sequence length="98" mass="10651">MKRLAEVKSVLLDYLRVTISDSSDSDAFEDSGSEYVPSDYDTDTESDDSVSSISDADDQQSVAMVQLSPIEIVLPMLLLFPLSQSVEVEGLTTVDVAK</sequence>
<reference evidence="3" key="1">
    <citation type="submission" date="2023-01" db="EMBL/GenBank/DDBJ databases">
        <title>Key to firefly adult light organ development and bioluminescence: homeobox transcription factors regulate luciferase expression and transportation to peroxisome.</title>
        <authorList>
            <person name="Fu X."/>
        </authorList>
    </citation>
    <scope>NUCLEOTIDE SEQUENCE [LARGE SCALE GENOMIC DNA]</scope>
</reference>
<gene>
    <name evidence="2" type="ORF">RN001_002609</name>
</gene>
<name>A0AAN7QNL6_9COLE</name>
<evidence type="ECO:0000256" key="1">
    <source>
        <dbReference type="SAM" id="MobiDB-lite"/>
    </source>
</evidence>